<evidence type="ECO:0000256" key="1">
    <source>
        <dbReference type="ARBA" id="ARBA00022884"/>
    </source>
</evidence>
<proteinExistence type="predicted"/>
<dbReference type="RefSeq" id="WP_129623152.1">
    <property type="nucleotide sequence ID" value="NZ_LR215043.1"/>
</dbReference>
<reference evidence="2 3" key="1">
    <citation type="submission" date="2019-01" db="EMBL/GenBank/DDBJ databases">
        <authorList>
            <consortium name="Pathogen Informatics"/>
        </authorList>
    </citation>
    <scope>NUCLEOTIDE SEQUENCE [LARGE SCALE GENOMIC DNA]</scope>
    <source>
        <strain evidence="2 3">NCTC10184</strain>
    </source>
</reference>
<gene>
    <name evidence="2" type="ORF">NCTC10184_00564</name>
</gene>
<protein>
    <submittedName>
        <fullName evidence="2">Protein of uncharacterized function (DUF795)</fullName>
    </submittedName>
</protein>
<organism evidence="2 3">
    <name type="scientific">Mycoplasmopsis columbinasalis</name>
    <dbReference type="NCBI Taxonomy" id="114880"/>
    <lineage>
        <taxon>Bacteria</taxon>
        <taxon>Bacillati</taxon>
        <taxon>Mycoplasmatota</taxon>
        <taxon>Mycoplasmoidales</taxon>
        <taxon>Metamycoplasmataceae</taxon>
        <taxon>Mycoplasmopsis</taxon>
    </lineage>
</organism>
<keyword evidence="1" id="KW-0694">RNA-binding</keyword>
<dbReference type="InterPro" id="IPR008513">
    <property type="entry name" value="tRNA(Met)_cyd_acetate_ligase"/>
</dbReference>
<sequence length="299" mass="34482">MAVGIVVEYNPFHNGHIRQLNWIKSNFPNEKIIVVMSEKYSQRGEIIVVPYKVRVKFAKKYGVDQVLPLTFEETVQAAHIFAKNAIQKLYAAGVDKLVFGSESNDVTKMKQLAANIITHKATLDTKIKHYIKAEKLGYPKAYALATKDIFGEAFEQPNDILGMEYIKYILENNLPIDIFTIKRNVEFHSLETTEHYASATFLRALIKQKGDLSPFSPLPNKFRDRTDKFYRQFQKILTKTPIAKLQTIPLVSEGIENLLLKNVQIATYDKFVDTCTSKRYTRSKIKRIMAWIVEKKWAK</sequence>
<dbReference type="NCBIfam" id="TIGR00125">
    <property type="entry name" value="cyt_tran_rel"/>
    <property type="match status" value="1"/>
</dbReference>
<dbReference type="NCBIfam" id="NF010192">
    <property type="entry name" value="PRK13671.1"/>
    <property type="match status" value="1"/>
</dbReference>
<dbReference type="InterPro" id="IPR004821">
    <property type="entry name" value="Cyt_trans-like"/>
</dbReference>
<dbReference type="KEGG" id="mcob:NCTC10184_00564"/>
<name>A0A449BAV1_9BACT</name>
<evidence type="ECO:0000313" key="2">
    <source>
        <dbReference type="EMBL" id="VEU78322.1"/>
    </source>
</evidence>
<accession>A0A449BAV1</accession>
<dbReference type="SUPFAM" id="SSF52374">
    <property type="entry name" value="Nucleotidylyl transferase"/>
    <property type="match status" value="1"/>
</dbReference>
<dbReference type="GO" id="GO:0003723">
    <property type="term" value="F:RNA binding"/>
    <property type="evidence" value="ECO:0007669"/>
    <property type="project" value="UniProtKB-KW"/>
</dbReference>
<dbReference type="OrthoDB" id="9769796at2"/>
<dbReference type="PANTHER" id="PTHR37825:SF1">
    <property type="entry name" value="TRNA(MET) CYTIDINE ACETATE LIGASE"/>
    <property type="match status" value="1"/>
</dbReference>
<dbReference type="Proteomes" id="UP000290876">
    <property type="component" value="Chromosome"/>
</dbReference>
<dbReference type="Pfam" id="PF05636">
    <property type="entry name" value="HIGH_NTase1"/>
    <property type="match status" value="1"/>
</dbReference>
<dbReference type="InterPro" id="IPR014729">
    <property type="entry name" value="Rossmann-like_a/b/a_fold"/>
</dbReference>
<dbReference type="Gene3D" id="3.40.50.620">
    <property type="entry name" value="HUPs"/>
    <property type="match status" value="1"/>
</dbReference>
<evidence type="ECO:0000313" key="3">
    <source>
        <dbReference type="Proteomes" id="UP000290876"/>
    </source>
</evidence>
<dbReference type="EMBL" id="LR215043">
    <property type="protein sequence ID" value="VEU78322.1"/>
    <property type="molecule type" value="Genomic_DNA"/>
</dbReference>
<dbReference type="GO" id="GO:0003824">
    <property type="term" value="F:catalytic activity"/>
    <property type="evidence" value="ECO:0007669"/>
    <property type="project" value="InterPro"/>
</dbReference>
<dbReference type="PANTHER" id="PTHR37825">
    <property type="entry name" value="TRNA(MET) CYTIDINE ACETATE LIGASE"/>
    <property type="match status" value="1"/>
</dbReference>
<keyword evidence="3" id="KW-1185">Reference proteome</keyword>
<dbReference type="AlphaFoldDB" id="A0A449BAV1"/>